<reference evidence="1 2" key="1">
    <citation type="submission" date="2018-01" db="EMBL/GenBank/DDBJ databases">
        <title>Whole genome analyses suggest that Burkholderia sensu lato contains two further novel genera in the rhizoxinica-symbiotica group Mycetohabitans gen. nov., and Trinickia gen. nov.: implications for the evolution of diazotrophy and nodulation in the Burkholderiaceae.</title>
        <authorList>
            <person name="Estrada-de los Santos P."/>
            <person name="Palmer M."/>
            <person name="Chavez-Ramirez B."/>
            <person name="Beukes C."/>
            <person name="Steenkamp E.T."/>
            <person name="Hirsch A.M."/>
            <person name="Manyaka P."/>
            <person name="Maluk M."/>
            <person name="Lafos M."/>
            <person name="Crook M."/>
            <person name="Gross E."/>
            <person name="Simon M.F."/>
            <person name="Bueno dos Reis Junior F."/>
            <person name="Poole P.S."/>
            <person name="Venter S.N."/>
            <person name="James E.K."/>
        </authorList>
    </citation>
    <scope>NUCLEOTIDE SEQUENCE [LARGE SCALE GENOMIC DNA]</scope>
    <source>
        <strain evidence="1 2">GIMN1.004</strain>
    </source>
</reference>
<sequence length="88" mass="9898">MFRACGDETKVYKVYRYASFDGAPVKRYRAGFGVMLRREAPGASLRRGSVRAFAGGKRVPSGRCYSTIELTVNQKSVTTSFRYSRQTD</sequence>
<name>A0A2N7VLR2_9BURK</name>
<gene>
    <name evidence="1" type="ORF">C0Z18_17710</name>
</gene>
<keyword evidence="2" id="KW-1185">Reference proteome</keyword>
<protein>
    <submittedName>
        <fullName evidence="1">Uncharacterized protein</fullName>
    </submittedName>
</protein>
<dbReference type="Proteomes" id="UP000235616">
    <property type="component" value="Unassembled WGS sequence"/>
</dbReference>
<organism evidence="1 2">
    <name type="scientific">Trinickia dabaoshanensis</name>
    <dbReference type="NCBI Taxonomy" id="564714"/>
    <lineage>
        <taxon>Bacteria</taxon>
        <taxon>Pseudomonadati</taxon>
        <taxon>Pseudomonadota</taxon>
        <taxon>Betaproteobacteria</taxon>
        <taxon>Burkholderiales</taxon>
        <taxon>Burkholderiaceae</taxon>
        <taxon>Trinickia</taxon>
    </lineage>
</organism>
<comment type="caution">
    <text evidence="1">The sequence shown here is derived from an EMBL/GenBank/DDBJ whole genome shotgun (WGS) entry which is preliminary data.</text>
</comment>
<dbReference type="EMBL" id="PNYA01000016">
    <property type="protein sequence ID" value="PMS18076.1"/>
    <property type="molecule type" value="Genomic_DNA"/>
</dbReference>
<evidence type="ECO:0000313" key="1">
    <source>
        <dbReference type="EMBL" id="PMS18076.1"/>
    </source>
</evidence>
<evidence type="ECO:0000313" key="2">
    <source>
        <dbReference type="Proteomes" id="UP000235616"/>
    </source>
</evidence>
<proteinExistence type="predicted"/>
<accession>A0A2N7VLR2</accession>
<dbReference type="AlphaFoldDB" id="A0A2N7VLR2"/>